<dbReference type="Proteomes" id="UP000230423">
    <property type="component" value="Unassembled WGS sequence"/>
</dbReference>
<accession>A0A2G9UVM0</accession>
<proteinExistence type="predicted"/>
<organism evidence="1 2">
    <name type="scientific">Teladorsagia circumcincta</name>
    <name type="common">Brown stomach worm</name>
    <name type="synonym">Ostertagia circumcincta</name>
    <dbReference type="NCBI Taxonomy" id="45464"/>
    <lineage>
        <taxon>Eukaryota</taxon>
        <taxon>Metazoa</taxon>
        <taxon>Ecdysozoa</taxon>
        <taxon>Nematoda</taxon>
        <taxon>Chromadorea</taxon>
        <taxon>Rhabditida</taxon>
        <taxon>Rhabditina</taxon>
        <taxon>Rhabditomorpha</taxon>
        <taxon>Strongyloidea</taxon>
        <taxon>Trichostrongylidae</taxon>
        <taxon>Teladorsagia</taxon>
    </lineage>
</organism>
<dbReference type="EMBL" id="KZ345432">
    <property type="protein sequence ID" value="PIO73550.1"/>
    <property type="molecule type" value="Genomic_DNA"/>
</dbReference>
<keyword evidence="2" id="KW-1185">Reference proteome</keyword>
<dbReference type="AlphaFoldDB" id="A0A2G9UVM0"/>
<sequence>MITFVGNILFVFATYLDIKTIKNREVNNIRRHFLDDFQNQAVPNGCDLTVKQIDAALQTALIRISGKFGAHLKALNLSNEQLQTIRMVCQSDI</sequence>
<gene>
    <name evidence="1" type="ORF">TELCIR_04475</name>
</gene>
<evidence type="ECO:0000313" key="1">
    <source>
        <dbReference type="EMBL" id="PIO73550.1"/>
    </source>
</evidence>
<evidence type="ECO:0000313" key="2">
    <source>
        <dbReference type="Proteomes" id="UP000230423"/>
    </source>
</evidence>
<reference evidence="1 2" key="1">
    <citation type="submission" date="2015-09" db="EMBL/GenBank/DDBJ databases">
        <title>Draft genome of the parasitic nematode Teladorsagia circumcincta isolate WARC Sus (inbred).</title>
        <authorList>
            <person name="Mitreva M."/>
        </authorList>
    </citation>
    <scope>NUCLEOTIDE SEQUENCE [LARGE SCALE GENOMIC DNA]</scope>
    <source>
        <strain evidence="1 2">S</strain>
    </source>
</reference>
<protein>
    <submittedName>
        <fullName evidence="1">Uncharacterized protein</fullName>
    </submittedName>
</protein>
<name>A0A2G9UVM0_TELCI</name>